<evidence type="ECO:0008006" key="3">
    <source>
        <dbReference type="Google" id="ProtNLM"/>
    </source>
</evidence>
<reference evidence="2" key="1">
    <citation type="journal article" date="2021" name="Proc. Natl. Acad. Sci. U.S.A.">
        <title>A Catalog of Tens of Thousands of Viruses from Human Metagenomes Reveals Hidden Associations with Chronic Diseases.</title>
        <authorList>
            <person name="Tisza M.J."/>
            <person name="Buck C.B."/>
        </authorList>
    </citation>
    <scope>NUCLEOTIDE SEQUENCE</scope>
    <source>
        <strain evidence="2">CtfeV1</strain>
    </source>
</reference>
<protein>
    <recommendedName>
        <fullName evidence="3">DUF3164 family protein</fullName>
    </recommendedName>
</protein>
<organism evidence="2">
    <name type="scientific">Siphoviridae sp. ctfeV1</name>
    <dbReference type="NCBI Taxonomy" id="2826417"/>
    <lineage>
        <taxon>Viruses</taxon>
        <taxon>Duplodnaviria</taxon>
        <taxon>Heunggongvirae</taxon>
        <taxon>Uroviricota</taxon>
        <taxon>Caudoviricetes</taxon>
    </lineage>
</organism>
<dbReference type="EMBL" id="BK014966">
    <property type="protein sequence ID" value="DAD84807.1"/>
    <property type="molecule type" value="Genomic_DNA"/>
</dbReference>
<sequence length="243" mass="28851">MNRKCRMVRKNKKQVINIQNDLNMEKNNQSVDIKSLSKEQRAALMAQLQQEEKEDRIARRETYEALRGEFMHEVKTNVLEMVNAVTGFRGWLEKEADAFTKVMKEYGQVKSDEQRSYTITDGDFRLEVKSNKVKGFDERADMAADRLIDYLKRYMQNSEKGSDDPMYQMAMTLLERNKMGDLDYKSISKLYELEDKFDEEYADIMRLFKEANVVQRNATNYYFSRRNPENGVWTRIEPSFCRL</sequence>
<evidence type="ECO:0000313" key="2">
    <source>
        <dbReference type="EMBL" id="DAD84807.1"/>
    </source>
</evidence>
<dbReference type="Pfam" id="PF11363">
    <property type="entry name" value="DUF3164"/>
    <property type="match status" value="1"/>
</dbReference>
<keyword evidence="1" id="KW-0175">Coiled coil</keyword>
<name>A0A8S5MRS8_9CAUD</name>
<evidence type="ECO:0000256" key="1">
    <source>
        <dbReference type="SAM" id="Coils"/>
    </source>
</evidence>
<accession>A0A8S5MRS8</accession>
<proteinExistence type="predicted"/>
<feature type="coiled-coil region" evidence="1">
    <location>
        <begin position="34"/>
        <end position="61"/>
    </location>
</feature>
<dbReference type="InterPro" id="IPR021505">
    <property type="entry name" value="Phage_B3_Orf6"/>
</dbReference>